<dbReference type="Proteomes" id="UP000198733">
    <property type="component" value="Unassembled WGS sequence"/>
</dbReference>
<dbReference type="Gene3D" id="3.40.190.10">
    <property type="entry name" value="Periplasmic binding protein-like II"/>
    <property type="match status" value="1"/>
</dbReference>
<comment type="similarity">
    <text evidence="1">Belongs to the bacterial solute-binding protein 5 family.</text>
</comment>
<feature type="region of interest" description="Disordered" evidence="4">
    <location>
        <begin position="28"/>
        <end position="49"/>
    </location>
</feature>
<dbReference type="PIRSF" id="PIRSF002741">
    <property type="entry name" value="MppA"/>
    <property type="match status" value="1"/>
</dbReference>
<dbReference type="InterPro" id="IPR000914">
    <property type="entry name" value="SBP_5_dom"/>
</dbReference>
<feature type="chain" id="PRO_5047353913" evidence="5">
    <location>
        <begin position="20"/>
        <end position="555"/>
    </location>
</feature>
<accession>A0A1H9G5I7</accession>
<gene>
    <name evidence="7" type="ORF">SAMN05216232_2471</name>
</gene>
<sequence length="555" mass="63731">MKKVLIVFMMLLFSAILMSACSNDEKVTNETDSLDNESSNDNSNDAKTEASNEALLVGDGNGEVFGETFRTFWVDNPNGIEYWINRGLLKRDADMKNVHEDLAAKYEVSDDELTYTFTLKDVVKWHDGEEFTAEDVKWSIETAIKFPTAVDTWYAFDAIKGYEAYKEGEVDNLEGVKIKGNTVSIELRYPYGMFLQKISNFDILPKHLLGDADIVKLQQDPYWKKPIGTGPYKITEVKFGEYAVLEAFEDYDGPEPNVKKVLYQRIPEGKVLPKIQAKELDYIGALRNVDLVDQISKVPGYKVHKVPQIYNRYFMVNMKGSQKLEDIKVRQAILHAIDRKTIVEETFKGQAEVADGHVPPSFADEHNKNIEKYEYDPDKAVELLEEAGFDFSQPLKIAYYYDNQETVDLMNIVAFYLEEIGVKTEISLLKGDLLELIYHQADYDIIYAALSQPDPASAIQSYSEGSLMFQTVWDGYQYDQVFSLQEELAQTSDLEDRARLIKEIDKIQAESLYILPFYHMNVYAAVNESRLKTAGEYGNEWVDYKRHLENWQLKN</sequence>
<keyword evidence="8" id="KW-1185">Reference proteome</keyword>
<evidence type="ECO:0000313" key="8">
    <source>
        <dbReference type="Proteomes" id="UP000198733"/>
    </source>
</evidence>
<evidence type="ECO:0000256" key="4">
    <source>
        <dbReference type="SAM" id="MobiDB-lite"/>
    </source>
</evidence>
<dbReference type="Gene3D" id="3.10.105.10">
    <property type="entry name" value="Dipeptide-binding Protein, Domain 3"/>
    <property type="match status" value="1"/>
</dbReference>
<proteinExistence type="inferred from homology"/>
<evidence type="ECO:0000259" key="6">
    <source>
        <dbReference type="Pfam" id="PF00496"/>
    </source>
</evidence>
<dbReference type="Gene3D" id="3.90.76.10">
    <property type="entry name" value="Dipeptide-binding Protein, Domain 1"/>
    <property type="match status" value="1"/>
</dbReference>
<organism evidence="7 8">
    <name type="scientific">Virgibacillus subterraneus</name>
    <dbReference type="NCBI Taxonomy" id="621109"/>
    <lineage>
        <taxon>Bacteria</taxon>
        <taxon>Bacillati</taxon>
        <taxon>Bacillota</taxon>
        <taxon>Bacilli</taxon>
        <taxon>Bacillales</taxon>
        <taxon>Bacillaceae</taxon>
        <taxon>Virgibacillus</taxon>
    </lineage>
</organism>
<dbReference type="InterPro" id="IPR039424">
    <property type="entry name" value="SBP_5"/>
</dbReference>
<dbReference type="RefSeq" id="WP_175476779.1">
    <property type="nucleotide sequence ID" value="NZ_FOEH01000003.1"/>
</dbReference>
<protein>
    <submittedName>
        <fullName evidence="7">Peptide/nickel transport system substrate-binding protein</fullName>
    </submittedName>
</protein>
<evidence type="ECO:0000256" key="1">
    <source>
        <dbReference type="ARBA" id="ARBA00005695"/>
    </source>
</evidence>
<comment type="caution">
    <text evidence="7">The sequence shown here is derived from an EMBL/GenBank/DDBJ whole genome shotgun (WGS) entry which is preliminary data.</text>
</comment>
<keyword evidence="2" id="KW-0813">Transport</keyword>
<feature type="domain" description="Solute-binding protein family 5" evidence="6">
    <location>
        <begin position="98"/>
        <end position="455"/>
    </location>
</feature>
<reference evidence="7 8" key="1">
    <citation type="submission" date="2016-10" db="EMBL/GenBank/DDBJ databases">
        <authorList>
            <person name="Varghese N."/>
            <person name="Submissions S."/>
        </authorList>
    </citation>
    <scope>NUCLEOTIDE SEQUENCE [LARGE SCALE GENOMIC DNA]</scope>
    <source>
        <strain evidence="7 8">CGMCC 1.7734</strain>
    </source>
</reference>
<name>A0A1H9G5I7_9BACI</name>
<dbReference type="Pfam" id="PF00496">
    <property type="entry name" value="SBP_bac_5"/>
    <property type="match status" value="1"/>
</dbReference>
<dbReference type="SUPFAM" id="SSF53850">
    <property type="entry name" value="Periplasmic binding protein-like II"/>
    <property type="match status" value="1"/>
</dbReference>
<evidence type="ECO:0000256" key="5">
    <source>
        <dbReference type="SAM" id="SignalP"/>
    </source>
</evidence>
<evidence type="ECO:0000256" key="2">
    <source>
        <dbReference type="ARBA" id="ARBA00022448"/>
    </source>
</evidence>
<dbReference type="EMBL" id="FOEH01000003">
    <property type="protein sequence ID" value="SEQ45425.1"/>
    <property type="molecule type" value="Genomic_DNA"/>
</dbReference>
<evidence type="ECO:0000313" key="7">
    <source>
        <dbReference type="EMBL" id="SEQ45425.1"/>
    </source>
</evidence>
<dbReference type="InterPro" id="IPR030678">
    <property type="entry name" value="Peptide/Ni-bd"/>
</dbReference>
<evidence type="ECO:0000256" key="3">
    <source>
        <dbReference type="ARBA" id="ARBA00022729"/>
    </source>
</evidence>
<dbReference type="PANTHER" id="PTHR30290">
    <property type="entry name" value="PERIPLASMIC BINDING COMPONENT OF ABC TRANSPORTER"/>
    <property type="match status" value="1"/>
</dbReference>
<feature type="signal peptide" evidence="5">
    <location>
        <begin position="1"/>
        <end position="19"/>
    </location>
</feature>
<dbReference type="PANTHER" id="PTHR30290:SF9">
    <property type="entry name" value="OLIGOPEPTIDE-BINDING PROTEIN APPA"/>
    <property type="match status" value="1"/>
</dbReference>
<dbReference type="PROSITE" id="PS51257">
    <property type="entry name" value="PROKAR_LIPOPROTEIN"/>
    <property type="match status" value="1"/>
</dbReference>
<keyword evidence="3 5" id="KW-0732">Signal</keyword>
<dbReference type="CDD" id="cd00995">
    <property type="entry name" value="PBP2_NikA_DppA_OppA_like"/>
    <property type="match status" value="1"/>
</dbReference>